<dbReference type="Proteomes" id="UP001195914">
    <property type="component" value="Unassembled WGS sequence"/>
</dbReference>
<proteinExistence type="predicted"/>
<evidence type="ECO:0000313" key="3">
    <source>
        <dbReference type="Proteomes" id="UP001195914"/>
    </source>
</evidence>
<comment type="caution">
    <text evidence="2">The sequence shown here is derived from an EMBL/GenBank/DDBJ whole genome shotgun (WGS) entry which is preliminary data.</text>
</comment>
<keyword evidence="3" id="KW-1185">Reference proteome</keyword>
<dbReference type="AlphaFoldDB" id="A0AAD9GIK8"/>
<keyword evidence="1" id="KW-0472">Membrane</keyword>
<organism evidence="2 3">
    <name type="scientific">Babesia divergens</name>
    <dbReference type="NCBI Taxonomy" id="32595"/>
    <lineage>
        <taxon>Eukaryota</taxon>
        <taxon>Sar</taxon>
        <taxon>Alveolata</taxon>
        <taxon>Apicomplexa</taxon>
        <taxon>Aconoidasida</taxon>
        <taxon>Piroplasmida</taxon>
        <taxon>Babesiidae</taxon>
        <taxon>Babesia</taxon>
    </lineage>
</organism>
<reference evidence="2" key="2">
    <citation type="submission" date="2021-05" db="EMBL/GenBank/DDBJ databases">
        <authorList>
            <person name="Pain A."/>
        </authorList>
    </citation>
    <scope>NUCLEOTIDE SEQUENCE</scope>
    <source>
        <strain evidence="2">1802A</strain>
    </source>
</reference>
<reference evidence="2" key="1">
    <citation type="journal article" date="2014" name="Nucleic Acids Res.">
        <title>The evolutionary dynamics of variant antigen genes in Babesia reveal a history of genomic innovation underlying host-parasite interaction.</title>
        <authorList>
            <person name="Jackson A.P."/>
            <person name="Otto T.D."/>
            <person name="Darby A."/>
            <person name="Ramaprasad A."/>
            <person name="Xia D."/>
            <person name="Echaide I.E."/>
            <person name="Farber M."/>
            <person name="Gahlot S."/>
            <person name="Gamble J."/>
            <person name="Gupta D."/>
            <person name="Gupta Y."/>
            <person name="Jackson L."/>
            <person name="Malandrin L."/>
            <person name="Malas T.B."/>
            <person name="Moussa E."/>
            <person name="Nair M."/>
            <person name="Reid A.J."/>
            <person name="Sanders M."/>
            <person name="Sharma J."/>
            <person name="Tracey A."/>
            <person name="Quail M.A."/>
            <person name="Weir W."/>
            <person name="Wastling J.M."/>
            <person name="Hall N."/>
            <person name="Willadsen P."/>
            <person name="Lingelbach K."/>
            <person name="Shiels B."/>
            <person name="Tait A."/>
            <person name="Berriman M."/>
            <person name="Allred D.R."/>
            <person name="Pain A."/>
        </authorList>
    </citation>
    <scope>NUCLEOTIDE SEQUENCE</scope>
    <source>
        <strain evidence="2">1802A</strain>
    </source>
</reference>
<feature type="transmembrane region" description="Helical" evidence="1">
    <location>
        <begin position="1152"/>
        <end position="1173"/>
    </location>
</feature>
<feature type="non-terminal residue" evidence="2">
    <location>
        <position position="1203"/>
    </location>
</feature>
<evidence type="ECO:0000256" key="1">
    <source>
        <dbReference type="SAM" id="Phobius"/>
    </source>
</evidence>
<accession>A0AAD9GIK8</accession>
<evidence type="ECO:0000313" key="2">
    <source>
        <dbReference type="EMBL" id="KAK1939092.1"/>
    </source>
</evidence>
<name>A0AAD9GIK8_BABDI</name>
<keyword evidence="1" id="KW-0812">Transmembrane</keyword>
<protein>
    <submittedName>
        <fullName evidence="2">Variant erythrocyte surface antigen-1 family protein</fullName>
    </submittedName>
</protein>
<gene>
    <name evidence="2" type="ORF">X943_002822</name>
</gene>
<sequence length="1203" mass="132744">MANTSGLLRCTKNLKECIDWVLRATGRDLKGSVKDINNLNKALEAELGSFDSNDLTQLVQGLCLFMGYPSCLCKPKKSVKESLKKISKELKEDLKNYKCLSKLDLNCSSCKSLVVCKCCVLDCISKVLNCGCVQGSRNDCSCSKDDPKRCCKDLLEKLKASLSLLNLRADMEKLCTCPDDCCVDGVCTGGSSKCPVCSKLKTPKDYTITGLGLLRPSPIRLAKRLETFFGSSGKPKGSCSCKCGTSGQSCCCLACPGECSQACSCVSSGSCSHGSSQGCPCKEFCIKIDGLKVPSNSVDMTCCESGTKCHCQVDTPKCSGSPNCCDQKKKVKCMIRRLVSYFKSLEISSDAQIKNFKNCCELMCVLKTCEFLKGFLTKGKCGKCKPGSGCSSSGTSSCCKGNFSTCASDPNCCLGCQECCALKFQKAFNDLRFAGPCGQELWRTLDSFLNFIRYVFYPRVRGIQTTLQDKSNGHAKNCKCKSGSCTCASGTSCPGCTETLKKLQDHKDVLGLMTQGYSSAYSSEASWTSLTSSGSGSKCCGSSSCSSCLSCSSGSLCDPSKCCPDCPQRKAAKIFLGMLPCLYWGLKIVFDRCKYGSDFPTWYLRKITEGSIGKFLKAWGFESSHLSSKNASGLPPILDSLFGSGEDFEKLYENCKIYFTSFSSRSSPVSQNPQTVRQMLLWLYGLRFHKHFSDLVLYCSSLCSPFGNSFHPDAFCYYIYTCCFLLPVAIISSIQDSDSAQKVFSSSSSPEWKSFSYPEDPFKLFETFCDFVRKIYIALTFLKFQCKLIPSQAGWQNCWYGKSCKTTGTSSSPCCSTADPSSQGYLCTASGSNQNVHGKHCGSGQCINANGGSCKDNNHNKSQTKGNCKPCPHPLQRFLCDSDSPFRLPSSFARIDFSQTPPVILDASSEILTMGFKTEQLPSTAKSGYDLGHVLHVFCDDGFYPLTRLLEFCLYISLRPPSTLLELLTFFREFISSDVFTSKFASYVDGEPGTFLGEYLRIAVQRLFNHRSHSADLKSLYDCSSTKPLTCGKYLFPLYNVDGVFDKKFLGLYLSFVCHLAPKLKALLEKFKKDFSKSCEHCSSGSCQKIVECPCALPFLYSWGFQFHSPKILNSKAAPKKCSDFVSQLGLVVNGQPFKDLLRIIDAFLWHIRLPFIYAFLYIWILVISYFYYVQFYKLDLLHIDSHLHLPRSFKILPSTLFS</sequence>
<keyword evidence="1" id="KW-1133">Transmembrane helix</keyword>
<dbReference type="EMBL" id="JAHBMH010000016">
    <property type="protein sequence ID" value="KAK1939092.1"/>
    <property type="molecule type" value="Genomic_DNA"/>
</dbReference>